<dbReference type="EMBL" id="LLZH01000019">
    <property type="protein sequence ID" value="KUL41092.1"/>
    <property type="molecule type" value="Genomic_DNA"/>
</dbReference>
<dbReference type="SUPFAM" id="SSF55144">
    <property type="entry name" value="LigT-like"/>
    <property type="match status" value="1"/>
</dbReference>
<sequence length="105" mass="11345">MSSLPLTATLGAARMLGRALVLPLEPTAELRDLHRQAWSALPDPWPPPEDWIPHISLALNVPTPARAAAVALFTTDAPIHGHFVSARSYNTETRTLTNLPNLPPA</sequence>
<evidence type="ECO:0008006" key="3">
    <source>
        <dbReference type="Google" id="ProtNLM"/>
    </source>
</evidence>
<organism evidence="1 2">
    <name type="scientific">Actinoplanes awajinensis subsp. mycoplanecinus</name>
    <dbReference type="NCBI Taxonomy" id="135947"/>
    <lineage>
        <taxon>Bacteria</taxon>
        <taxon>Bacillati</taxon>
        <taxon>Actinomycetota</taxon>
        <taxon>Actinomycetes</taxon>
        <taxon>Micromonosporales</taxon>
        <taxon>Micromonosporaceae</taxon>
        <taxon>Actinoplanes</taxon>
    </lineage>
</organism>
<dbReference type="Pfam" id="PF13563">
    <property type="entry name" value="2_5_RNA_ligase2"/>
    <property type="match status" value="1"/>
</dbReference>
<dbReference type="InterPro" id="IPR009097">
    <property type="entry name" value="Cyclic_Pdiesterase"/>
</dbReference>
<accession>A0A0X3VA08</accession>
<dbReference type="Gene3D" id="3.90.1140.10">
    <property type="entry name" value="Cyclic phosphodiesterase"/>
    <property type="match status" value="1"/>
</dbReference>
<gene>
    <name evidence="1" type="ORF">ADL15_05580</name>
</gene>
<dbReference type="AlphaFoldDB" id="A0A0X3VA08"/>
<comment type="caution">
    <text evidence="1">The sequence shown here is derived from an EMBL/GenBank/DDBJ whole genome shotgun (WGS) entry which is preliminary data.</text>
</comment>
<evidence type="ECO:0000313" key="2">
    <source>
        <dbReference type="Proteomes" id="UP000053244"/>
    </source>
</evidence>
<name>A0A0X3VA08_9ACTN</name>
<reference evidence="1 2" key="1">
    <citation type="submission" date="2015-10" db="EMBL/GenBank/DDBJ databases">
        <authorList>
            <person name="Gilbert D.G."/>
        </authorList>
    </citation>
    <scope>NUCLEOTIDE SEQUENCE [LARGE SCALE GENOMIC DNA]</scope>
    <source>
        <strain evidence="1 2">NRRL B-16712</strain>
    </source>
</reference>
<evidence type="ECO:0000313" key="1">
    <source>
        <dbReference type="EMBL" id="KUL41092.1"/>
    </source>
</evidence>
<dbReference type="Proteomes" id="UP000053244">
    <property type="component" value="Unassembled WGS sequence"/>
</dbReference>
<protein>
    <recommendedName>
        <fullName evidence="3">2'-5' RNA ligase</fullName>
    </recommendedName>
</protein>
<keyword evidence="2" id="KW-1185">Reference proteome</keyword>
<proteinExistence type="predicted"/>